<comment type="caution">
    <text evidence="1">The sequence shown here is derived from an EMBL/GenBank/DDBJ whole genome shotgun (WGS) entry which is preliminary data.</text>
</comment>
<gene>
    <name evidence="1" type="ORF">LOK49_LG02G03221</name>
</gene>
<dbReference type="Proteomes" id="UP001060215">
    <property type="component" value="Chromosome 3"/>
</dbReference>
<evidence type="ECO:0000313" key="2">
    <source>
        <dbReference type="Proteomes" id="UP001060215"/>
    </source>
</evidence>
<protein>
    <submittedName>
        <fullName evidence="1">Uncharacterized protein</fullName>
    </submittedName>
</protein>
<accession>A0ACC0IHY6</accession>
<evidence type="ECO:0000313" key="1">
    <source>
        <dbReference type="EMBL" id="KAI8024961.1"/>
    </source>
</evidence>
<proteinExistence type="predicted"/>
<reference evidence="1 2" key="1">
    <citation type="journal article" date="2022" name="Plant J.">
        <title>Chromosome-level genome of Camellia lanceoleosa provides a valuable resource for understanding genome evolution and self-incompatibility.</title>
        <authorList>
            <person name="Gong W."/>
            <person name="Xiao S."/>
            <person name="Wang L."/>
            <person name="Liao Z."/>
            <person name="Chang Y."/>
            <person name="Mo W."/>
            <person name="Hu G."/>
            <person name="Li W."/>
            <person name="Zhao G."/>
            <person name="Zhu H."/>
            <person name="Hu X."/>
            <person name="Ji K."/>
            <person name="Xiang X."/>
            <person name="Song Q."/>
            <person name="Yuan D."/>
            <person name="Jin S."/>
            <person name="Zhang L."/>
        </authorList>
    </citation>
    <scope>NUCLEOTIDE SEQUENCE [LARGE SCALE GENOMIC DNA]</scope>
    <source>
        <strain evidence="1">SQ_2022a</strain>
    </source>
</reference>
<organism evidence="1 2">
    <name type="scientific">Camellia lanceoleosa</name>
    <dbReference type="NCBI Taxonomy" id="1840588"/>
    <lineage>
        <taxon>Eukaryota</taxon>
        <taxon>Viridiplantae</taxon>
        <taxon>Streptophyta</taxon>
        <taxon>Embryophyta</taxon>
        <taxon>Tracheophyta</taxon>
        <taxon>Spermatophyta</taxon>
        <taxon>Magnoliopsida</taxon>
        <taxon>eudicotyledons</taxon>
        <taxon>Gunneridae</taxon>
        <taxon>Pentapetalae</taxon>
        <taxon>asterids</taxon>
        <taxon>Ericales</taxon>
        <taxon>Theaceae</taxon>
        <taxon>Camellia</taxon>
    </lineage>
</organism>
<name>A0ACC0IHY6_9ERIC</name>
<dbReference type="EMBL" id="CM045760">
    <property type="protein sequence ID" value="KAI8024961.1"/>
    <property type="molecule type" value="Genomic_DNA"/>
</dbReference>
<keyword evidence="2" id="KW-1185">Reference proteome</keyword>
<sequence>MALISHLYFYYYFFNILTIRYSQFLKVREVLQQHGRKNILDTGTSIEVQLLKVKGNVAWWNNSIKSTLNLGKSRSHNSSTILSGIWKSSRRMMMKRWILSHYSIGQDKFSNDRHPSRTEYLIS</sequence>